<accession>A0A9P8L7Y1</accession>
<evidence type="ECO:0000313" key="3">
    <source>
        <dbReference type="EMBL" id="KAH0555918.1"/>
    </source>
</evidence>
<dbReference type="EMBL" id="JAGHQM010001300">
    <property type="protein sequence ID" value="KAH0555918.1"/>
    <property type="molecule type" value="Genomic_DNA"/>
</dbReference>
<sequence>MAKAKTALHSLRTKMSSLVAPWKPLLFSHISTLNPPTITLATISYSPPDLPRLRTVIFRGFFGSLPPNDQNHATRNPQVYESNMLTFTTDTRMEKVRELGGGEGGGEVECCFWSSDVQMQWRVRGVCWMLGGKEEREEKARREVEKGLERRGDAGGEDAGNWSFDREVTAHFGNLSPFMRGTFRSPPPGTPRIPNADGSLPDEEGGLRLGQEVHDLEDRVARENFRVGVIVPRWVERLDLTGRRTAWEAGNGGWEEREVWP</sequence>
<comment type="caution">
    <text evidence="3">The sequence shown here is derived from an EMBL/GenBank/DDBJ whole genome shotgun (WGS) entry which is preliminary data.</text>
</comment>
<dbReference type="PANTHER" id="PTHR28243:SF1">
    <property type="entry name" value="PYRIDOXAMINE 5'-PHOSPHATE OXIDASE ALR4036 FAMILY FMN-BINDING DOMAIN-CONTAINING PROTEIN"/>
    <property type="match status" value="1"/>
</dbReference>
<dbReference type="InterPro" id="IPR024624">
    <property type="entry name" value="Pyridox_Oxase_Alr4036_FMN-bd"/>
</dbReference>
<dbReference type="Pfam" id="PF12766">
    <property type="entry name" value="Pyridox_oxase_2"/>
    <property type="match status" value="1"/>
</dbReference>
<feature type="domain" description="Pyridoxamine 5'-phosphate oxidase Alr4036 family FMN-binding" evidence="2">
    <location>
        <begin position="20"/>
        <end position="130"/>
    </location>
</feature>
<evidence type="ECO:0000256" key="1">
    <source>
        <dbReference type="SAM" id="MobiDB-lite"/>
    </source>
</evidence>
<reference evidence="3" key="1">
    <citation type="submission" date="2021-03" db="EMBL/GenBank/DDBJ databases">
        <title>Comparative genomics and phylogenomic investigation of the class Geoglossomycetes provide insights into ecological specialization and systematics.</title>
        <authorList>
            <person name="Melie T."/>
            <person name="Pirro S."/>
            <person name="Miller A.N."/>
            <person name="Quandt A."/>
        </authorList>
    </citation>
    <scope>NUCLEOTIDE SEQUENCE</scope>
    <source>
        <strain evidence="3">CAQ_001_2017</strain>
    </source>
</reference>
<proteinExistence type="predicted"/>
<dbReference type="GO" id="GO:0010181">
    <property type="term" value="F:FMN binding"/>
    <property type="evidence" value="ECO:0007669"/>
    <property type="project" value="InterPro"/>
</dbReference>
<dbReference type="Proteomes" id="UP000750711">
    <property type="component" value="Unassembled WGS sequence"/>
</dbReference>
<evidence type="ECO:0000313" key="4">
    <source>
        <dbReference type="Proteomes" id="UP000750711"/>
    </source>
</evidence>
<feature type="compositionally biased region" description="Basic and acidic residues" evidence="1">
    <location>
        <begin position="138"/>
        <end position="154"/>
    </location>
</feature>
<dbReference type="AlphaFoldDB" id="A0A9P8L7Y1"/>
<dbReference type="InterPro" id="IPR012349">
    <property type="entry name" value="Split_barrel_FMN-bd"/>
</dbReference>
<protein>
    <recommendedName>
        <fullName evidence="2">Pyridoxamine 5'-phosphate oxidase Alr4036 family FMN-binding domain-containing protein</fullName>
    </recommendedName>
</protein>
<dbReference type="Gene3D" id="2.30.110.10">
    <property type="entry name" value="Electron Transport, Fmn-binding Protein, Chain A"/>
    <property type="match status" value="1"/>
</dbReference>
<name>A0A9P8L7Y1_9PEZI</name>
<organism evidence="3 4">
    <name type="scientific">Trichoglossum hirsutum</name>
    <dbReference type="NCBI Taxonomy" id="265104"/>
    <lineage>
        <taxon>Eukaryota</taxon>
        <taxon>Fungi</taxon>
        <taxon>Dikarya</taxon>
        <taxon>Ascomycota</taxon>
        <taxon>Pezizomycotina</taxon>
        <taxon>Geoglossomycetes</taxon>
        <taxon>Geoglossales</taxon>
        <taxon>Geoglossaceae</taxon>
        <taxon>Trichoglossum</taxon>
    </lineage>
</organism>
<feature type="region of interest" description="Disordered" evidence="1">
    <location>
        <begin position="178"/>
        <end position="204"/>
    </location>
</feature>
<dbReference type="SUPFAM" id="SSF50475">
    <property type="entry name" value="FMN-binding split barrel"/>
    <property type="match status" value="1"/>
</dbReference>
<feature type="region of interest" description="Disordered" evidence="1">
    <location>
        <begin position="138"/>
        <end position="161"/>
    </location>
</feature>
<gene>
    <name evidence="3" type="ORF">GP486_006136</name>
</gene>
<keyword evidence="4" id="KW-1185">Reference proteome</keyword>
<evidence type="ECO:0000259" key="2">
    <source>
        <dbReference type="Pfam" id="PF12766"/>
    </source>
</evidence>
<dbReference type="PANTHER" id="PTHR28243">
    <property type="entry name" value="AGL049CP"/>
    <property type="match status" value="1"/>
</dbReference>